<dbReference type="RefSeq" id="WP_345575748.1">
    <property type="nucleotide sequence ID" value="NZ_BAABDQ010000046.1"/>
</dbReference>
<sequence length="86" mass="9260">MRTKPCAAFAMSDVAAAAVLTPSVRDSVEEVRGIEAVLTGRIHAVLDVTENEWQRLGDLAVAEIGRWAAGEGFTHPVLREKLAFLA</sequence>
<proteinExistence type="predicted"/>
<reference evidence="2" key="1">
    <citation type="journal article" date="2019" name="Int. J. Syst. Evol. Microbiol.">
        <title>The Global Catalogue of Microorganisms (GCM) 10K type strain sequencing project: providing services to taxonomists for standard genome sequencing and annotation.</title>
        <authorList>
            <consortium name="The Broad Institute Genomics Platform"/>
            <consortium name="The Broad Institute Genome Sequencing Center for Infectious Disease"/>
            <person name="Wu L."/>
            <person name="Ma J."/>
        </authorList>
    </citation>
    <scope>NUCLEOTIDE SEQUENCE [LARGE SCALE GENOMIC DNA]</scope>
    <source>
        <strain evidence="2">JCM 17326</strain>
    </source>
</reference>
<comment type="caution">
    <text evidence="1">The sequence shown here is derived from an EMBL/GenBank/DDBJ whole genome shotgun (WGS) entry which is preliminary data.</text>
</comment>
<protein>
    <submittedName>
        <fullName evidence="1">Uncharacterized protein</fullName>
    </submittedName>
</protein>
<evidence type="ECO:0000313" key="2">
    <source>
        <dbReference type="Proteomes" id="UP001500630"/>
    </source>
</evidence>
<dbReference type="Proteomes" id="UP001500630">
    <property type="component" value="Unassembled WGS sequence"/>
</dbReference>
<evidence type="ECO:0000313" key="1">
    <source>
        <dbReference type="EMBL" id="GAA3610648.1"/>
    </source>
</evidence>
<gene>
    <name evidence="1" type="ORF">GCM10022419_114580</name>
</gene>
<accession>A0ABP6ZMA9</accession>
<organism evidence="1 2">
    <name type="scientific">Nonomuraea rosea</name>
    <dbReference type="NCBI Taxonomy" id="638574"/>
    <lineage>
        <taxon>Bacteria</taxon>
        <taxon>Bacillati</taxon>
        <taxon>Actinomycetota</taxon>
        <taxon>Actinomycetes</taxon>
        <taxon>Streptosporangiales</taxon>
        <taxon>Streptosporangiaceae</taxon>
        <taxon>Nonomuraea</taxon>
    </lineage>
</organism>
<name>A0ABP6ZMA9_9ACTN</name>
<keyword evidence="2" id="KW-1185">Reference proteome</keyword>
<dbReference type="EMBL" id="BAABDQ010000046">
    <property type="protein sequence ID" value="GAA3610648.1"/>
    <property type="molecule type" value="Genomic_DNA"/>
</dbReference>